<protein>
    <recommendedName>
        <fullName evidence="7">Ubiquitin-like protease family profile domain-containing protein</fullName>
    </recommendedName>
</protein>
<evidence type="ECO:0000259" key="7">
    <source>
        <dbReference type="PROSITE" id="PS50600"/>
    </source>
</evidence>
<evidence type="ECO:0000256" key="4">
    <source>
        <dbReference type="ARBA" id="ARBA00022786"/>
    </source>
</evidence>
<organism evidence="8 9">
    <name type="scientific">Orbilia javanica</name>
    <dbReference type="NCBI Taxonomy" id="47235"/>
    <lineage>
        <taxon>Eukaryota</taxon>
        <taxon>Fungi</taxon>
        <taxon>Dikarya</taxon>
        <taxon>Ascomycota</taxon>
        <taxon>Pezizomycotina</taxon>
        <taxon>Orbiliomycetes</taxon>
        <taxon>Orbiliales</taxon>
        <taxon>Orbiliaceae</taxon>
        <taxon>Orbilia</taxon>
    </lineage>
</organism>
<dbReference type="AlphaFoldDB" id="A0AAN8MKL4"/>
<feature type="region of interest" description="Disordered" evidence="6">
    <location>
        <begin position="1004"/>
        <end position="1108"/>
    </location>
</feature>
<evidence type="ECO:0000256" key="6">
    <source>
        <dbReference type="SAM" id="MobiDB-lite"/>
    </source>
</evidence>
<dbReference type="GO" id="GO:0006508">
    <property type="term" value="P:proteolysis"/>
    <property type="evidence" value="ECO:0007669"/>
    <property type="project" value="UniProtKB-KW"/>
</dbReference>
<dbReference type="GO" id="GO:0005634">
    <property type="term" value="C:nucleus"/>
    <property type="evidence" value="ECO:0007669"/>
    <property type="project" value="TreeGrafter"/>
</dbReference>
<dbReference type="InterPro" id="IPR051947">
    <property type="entry name" value="Sentrin-specific_protease"/>
</dbReference>
<comment type="caution">
    <text evidence="8">The sequence shown here is derived from an EMBL/GenBank/DDBJ whole genome shotgun (WGS) entry which is preliminary data.</text>
</comment>
<dbReference type="Proteomes" id="UP001313282">
    <property type="component" value="Unassembled WGS sequence"/>
</dbReference>
<gene>
    <name evidence="8" type="ORF">TWF718_008834</name>
</gene>
<dbReference type="InterPro" id="IPR003653">
    <property type="entry name" value="Peptidase_C48_C"/>
</dbReference>
<keyword evidence="5" id="KW-0378">Hydrolase</keyword>
<dbReference type="Pfam" id="PF02902">
    <property type="entry name" value="Peptidase_C48"/>
    <property type="match status" value="1"/>
</dbReference>
<evidence type="ECO:0000256" key="2">
    <source>
        <dbReference type="ARBA" id="ARBA00022553"/>
    </source>
</evidence>
<feature type="compositionally biased region" description="Basic and acidic residues" evidence="6">
    <location>
        <begin position="214"/>
        <end position="227"/>
    </location>
</feature>
<keyword evidence="4" id="KW-0833">Ubl conjugation pathway</keyword>
<keyword evidence="2" id="KW-0597">Phosphoprotein</keyword>
<feature type="region of interest" description="Disordered" evidence="6">
    <location>
        <begin position="420"/>
        <end position="439"/>
    </location>
</feature>
<comment type="similarity">
    <text evidence="1">Belongs to the peptidase C48 family.</text>
</comment>
<feature type="compositionally biased region" description="Basic and acidic residues" evidence="6">
    <location>
        <begin position="1043"/>
        <end position="1073"/>
    </location>
</feature>
<sequence length="1108" mass="123281">MIGALKTKIVDAISGVVQPLRDTFREPASMPFDGDKAFAEGMAAVSSPSVARQPEEKRTSSSSPPRQQRRGTETFPQGIHRSGNPKRAQKIVLGGVRPQNNLGAPRGSSAVATQPHGYAPPRKRPKPYLPRLLHHTLDRGNLRSSPPLDLAEDLDEQTTHDISNLTNGYGPQSQITREAPGHGLLSPLPFQSERQPSPETPLPSEPGDNVQAVRKGEASGDIMDLKYPKPTKKRPLENEDGARWNNASSSDPQRTAFRRRIKQAASSPIPVDLERVRQPESSEGKFFHIKTVWRGRVTHSISTALAMVMRVEDKGVSFVIGHERQQDFSSSYENIDFAAYSNDDEDGHKFRNFVYLKLRSRENGLPPAILLEFRGLPDPVKPGQKPYSTLFVEALKDEGVRTEGKAYLYMNKRMEETKQFQFGTPRTESSEAPWQNSARPIAPKSQLREVEGRPRTRANLIPLDEDDSLLKGQEQPGVERQVRRSYRNTPRKEVIEIPKPKPVQFPLQTWNQSLKFPFETQGPSELLDSSSLRTLNHDEFLNDEIINFHLGIVKARLAKENPEFARRVHIANTYLFPAFSTKTETGQFNYEKVRRWTKNANLFEKDLIFIPINEKYHWFVAVVCNLPAALAAARAREKKALMADELIAIEPTPKPKPAPKNRPVPTDQCTISILDSMVGYHTATLKAVKTYLVSEAHDKKGVTLDIDDFTGLLPRKLPGQDNFSDCGVFMLHYIERWLREPTRIKERLYERDFGSEEDARKLWSVSEVAKKRERMWRLYVKLNEEYEKCLKKEAFNEFPEIIDSPIVRSETPDSEGDTVVVTDKLISSPPKALKAQESVMASDAQRSNSPAKRKSDGRDGVDRPPKKAKSDSPVVVEEQPRVVAAPGLQHRATSPEIPSGGDVPCVLEVPETQDSEILRDLDALISSAQPLVAANGLVSPSADSPVQDTDSLSDGIEHMVGVSSPLVGGHPPIAVSLGAHGAVTAASFDYISINGSAGEVVSTRGDVANHTAPPRRTVEDIEDTEDESPGELVYNGGRSKGKSVHELENDRIIDTPSSQDHREVLKPPKEKELSTPSKGTAHDPIFIDSQSSPKRTSPRTKTTRVARP</sequence>
<feature type="compositionally biased region" description="Polar residues" evidence="6">
    <location>
        <begin position="420"/>
        <end position="438"/>
    </location>
</feature>
<keyword evidence="9" id="KW-1185">Reference proteome</keyword>
<evidence type="ECO:0000256" key="1">
    <source>
        <dbReference type="ARBA" id="ARBA00005234"/>
    </source>
</evidence>
<feature type="domain" description="Ubiquitin-like protease family profile" evidence="7">
    <location>
        <begin position="525"/>
        <end position="737"/>
    </location>
</feature>
<dbReference type="PANTHER" id="PTHR46896:SF3">
    <property type="entry name" value="FI06413P-RELATED"/>
    <property type="match status" value="1"/>
</dbReference>
<feature type="compositionally biased region" description="Basic residues" evidence="6">
    <location>
        <begin position="1096"/>
        <end position="1108"/>
    </location>
</feature>
<feature type="compositionally biased region" description="Acidic residues" evidence="6">
    <location>
        <begin position="1020"/>
        <end position="1029"/>
    </location>
</feature>
<dbReference type="Gene3D" id="3.40.395.10">
    <property type="entry name" value="Adenoviral Proteinase, Chain A"/>
    <property type="match status" value="1"/>
</dbReference>
<evidence type="ECO:0000256" key="5">
    <source>
        <dbReference type="ARBA" id="ARBA00022801"/>
    </source>
</evidence>
<evidence type="ECO:0000256" key="3">
    <source>
        <dbReference type="ARBA" id="ARBA00022670"/>
    </source>
</evidence>
<feature type="compositionally biased region" description="Basic and acidic residues" evidence="6">
    <location>
        <begin position="853"/>
        <end position="870"/>
    </location>
</feature>
<feature type="compositionally biased region" description="Polar residues" evidence="6">
    <location>
        <begin position="161"/>
        <end position="176"/>
    </location>
</feature>
<dbReference type="PROSITE" id="PS50600">
    <property type="entry name" value="ULP_PROTEASE"/>
    <property type="match status" value="1"/>
</dbReference>
<feature type="region of interest" description="Disordered" evidence="6">
    <location>
        <begin position="161"/>
        <end position="254"/>
    </location>
</feature>
<keyword evidence="3" id="KW-0645">Protease</keyword>
<dbReference type="SUPFAM" id="SSF54001">
    <property type="entry name" value="Cysteine proteinases"/>
    <property type="match status" value="1"/>
</dbReference>
<evidence type="ECO:0000313" key="9">
    <source>
        <dbReference type="Proteomes" id="UP001313282"/>
    </source>
</evidence>
<proteinExistence type="inferred from homology"/>
<feature type="region of interest" description="Disordered" evidence="6">
    <location>
        <begin position="27"/>
        <end position="129"/>
    </location>
</feature>
<dbReference type="GO" id="GO:0016926">
    <property type="term" value="P:protein desumoylation"/>
    <property type="evidence" value="ECO:0007669"/>
    <property type="project" value="TreeGrafter"/>
</dbReference>
<dbReference type="InterPro" id="IPR038765">
    <property type="entry name" value="Papain-like_cys_pep_sf"/>
</dbReference>
<accession>A0AAN8MKL4</accession>
<dbReference type="GO" id="GO:0070139">
    <property type="term" value="F:SUMO-specific endopeptidase activity"/>
    <property type="evidence" value="ECO:0007669"/>
    <property type="project" value="TreeGrafter"/>
</dbReference>
<dbReference type="EMBL" id="JAVHNR010000006">
    <property type="protein sequence ID" value="KAK6339415.1"/>
    <property type="molecule type" value="Genomic_DNA"/>
</dbReference>
<feature type="region of interest" description="Disordered" evidence="6">
    <location>
        <begin position="831"/>
        <end position="903"/>
    </location>
</feature>
<evidence type="ECO:0000313" key="8">
    <source>
        <dbReference type="EMBL" id="KAK6339415.1"/>
    </source>
</evidence>
<dbReference type="PANTHER" id="PTHR46896">
    <property type="entry name" value="SENTRIN-SPECIFIC PROTEASE"/>
    <property type="match status" value="1"/>
</dbReference>
<dbReference type="GO" id="GO:0005737">
    <property type="term" value="C:cytoplasm"/>
    <property type="evidence" value="ECO:0007669"/>
    <property type="project" value="TreeGrafter"/>
</dbReference>
<name>A0AAN8MKL4_9PEZI</name>
<reference evidence="8 9" key="1">
    <citation type="submission" date="2019-10" db="EMBL/GenBank/DDBJ databases">
        <authorList>
            <person name="Palmer J.M."/>
        </authorList>
    </citation>
    <scope>NUCLEOTIDE SEQUENCE [LARGE SCALE GENOMIC DNA]</scope>
    <source>
        <strain evidence="8 9">TWF718</strain>
    </source>
</reference>